<proteinExistence type="predicted"/>
<evidence type="ECO:0000313" key="2">
    <source>
        <dbReference type="Proteomes" id="UP000308197"/>
    </source>
</evidence>
<organism evidence="1 2">
    <name type="scientific">Polyporus arcularius HHB13444</name>
    <dbReference type="NCBI Taxonomy" id="1314778"/>
    <lineage>
        <taxon>Eukaryota</taxon>
        <taxon>Fungi</taxon>
        <taxon>Dikarya</taxon>
        <taxon>Basidiomycota</taxon>
        <taxon>Agaricomycotina</taxon>
        <taxon>Agaricomycetes</taxon>
        <taxon>Polyporales</taxon>
        <taxon>Polyporaceae</taxon>
        <taxon>Polyporus</taxon>
    </lineage>
</organism>
<sequence length="290" mass="33081">MQESLDWWRENPLRIREGDIPYESAVRALGTSDAPVELRKQNSSRWTLYVRDTDQVAVLSYAAIFSMADDYYSGNLIPTGQPLPEDLPSERIERFATWKCQYAYAFDTAYDKTLFNLQQMLEEYASSLPGFNPTGLPRREYQSGNDLAYTWRYWMRAPMFIRINEGEVRPPPPPHLHPWVIAAEKRSRIYRANPGRPRVFSFDGEVISSIENSDPDLLQRGDIVLVHFVVSIVFTPSAWYTELIPVELVRVVPVLRLTSDALESGPPTIDVAARPALMDGERIGGTLIII</sequence>
<protein>
    <submittedName>
        <fullName evidence="1">Uncharacterized protein</fullName>
    </submittedName>
</protein>
<keyword evidence="2" id="KW-1185">Reference proteome</keyword>
<reference evidence="1 2" key="1">
    <citation type="journal article" date="2019" name="Nat. Ecol. Evol.">
        <title>Megaphylogeny resolves global patterns of mushroom evolution.</title>
        <authorList>
            <person name="Varga T."/>
            <person name="Krizsan K."/>
            <person name="Foldi C."/>
            <person name="Dima B."/>
            <person name="Sanchez-Garcia M."/>
            <person name="Sanchez-Ramirez S."/>
            <person name="Szollosi G.J."/>
            <person name="Szarkandi J.G."/>
            <person name="Papp V."/>
            <person name="Albert L."/>
            <person name="Andreopoulos W."/>
            <person name="Angelini C."/>
            <person name="Antonin V."/>
            <person name="Barry K.W."/>
            <person name="Bougher N.L."/>
            <person name="Buchanan P."/>
            <person name="Buyck B."/>
            <person name="Bense V."/>
            <person name="Catcheside P."/>
            <person name="Chovatia M."/>
            <person name="Cooper J."/>
            <person name="Damon W."/>
            <person name="Desjardin D."/>
            <person name="Finy P."/>
            <person name="Geml J."/>
            <person name="Haridas S."/>
            <person name="Hughes K."/>
            <person name="Justo A."/>
            <person name="Karasinski D."/>
            <person name="Kautmanova I."/>
            <person name="Kiss B."/>
            <person name="Kocsube S."/>
            <person name="Kotiranta H."/>
            <person name="LaButti K.M."/>
            <person name="Lechner B.E."/>
            <person name="Liimatainen K."/>
            <person name="Lipzen A."/>
            <person name="Lukacs Z."/>
            <person name="Mihaltcheva S."/>
            <person name="Morgado L.N."/>
            <person name="Niskanen T."/>
            <person name="Noordeloos M.E."/>
            <person name="Ohm R.A."/>
            <person name="Ortiz-Santana B."/>
            <person name="Ovrebo C."/>
            <person name="Racz N."/>
            <person name="Riley R."/>
            <person name="Savchenko A."/>
            <person name="Shiryaev A."/>
            <person name="Soop K."/>
            <person name="Spirin V."/>
            <person name="Szebenyi C."/>
            <person name="Tomsovsky M."/>
            <person name="Tulloss R.E."/>
            <person name="Uehling J."/>
            <person name="Grigoriev I.V."/>
            <person name="Vagvolgyi C."/>
            <person name="Papp T."/>
            <person name="Martin F.M."/>
            <person name="Miettinen O."/>
            <person name="Hibbett D.S."/>
            <person name="Nagy L.G."/>
        </authorList>
    </citation>
    <scope>NUCLEOTIDE SEQUENCE [LARGE SCALE GENOMIC DNA]</scope>
    <source>
        <strain evidence="1 2">HHB13444</strain>
    </source>
</reference>
<name>A0A5C3NW48_9APHY</name>
<dbReference type="STRING" id="1314778.A0A5C3NW48"/>
<dbReference type="InParanoid" id="A0A5C3NW48"/>
<dbReference type="Proteomes" id="UP000308197">
    <property type="component" value="Unassembled WGS sequence"/>
</dbReference>
<gene>
    <name evidence="1" type="ORF">K466DRAFT_578516</name>
</gene>
<evidence type="ECO:0000313" key="1">
    <source>
        <dbReference type="EMBL" id="TFK81574.1"/>
    </source>
</evidence>
<dbReference type="EMBL" id="ML211586">
    <property type="protein sequence ID" value="TFK81574.1"/>
    <property type="molecule type" value="Genomic_DNA"/>
</dbReference>
<accession>A0A5C3NW48</accession>
<dbReference type="AlphaFoldDB" id="A0A5C3NW48"/>